<feature type="domain" description="Serine/threonine specific protein phosphatases" evidence="9">
    <location>
        <begin position="1"/>
        <end position="100"/>
    </location>
</feature>
<sequence>VGVHLIRSHLNFDFLTGYNTRGVSYTFGHEVIRDFLKQHDLDIVCRAHQVVEDGYEFQAARGLVTIFSAPNYCGEFDNAGGMMCVDTGLCCSFKVLRPMNTKKTHEEAVEADRTQTLVRPG</sequence>
<proteinExistence type="predicted"/>
<dbReference type="PANTHER" id="PTHR11668">
    <property type="entry name" value="SERINE/THREONINE PROTEIN PHOSPHATASE"/>
    <property type="match status" value="1"/>
</dbReference>
<keyword evidence="11" id="KW-1185">Reference proteome</keyword>
<dbReference type="InterPro" id="IPR050341">
    <property type="entry name" value="PP1_catalytic_subunit"/>
</dbReference>
<dbReference type="GO" id="GO:0004722">
    <property type="term" value="F:protein serine/threonine phosphatase activity"/>
    <property type="evidence" value="ECO:0007669"/>
    <property type="project" value="UniProtKB-EC"/>
</dbReference>
<keyword evidence="5" id="KW-0904">Protein phosphatase</keyword>
<evidence type="ECO:0000256" key="1">
    <source>
        <dbReference type="ARBA" id="ARBA00001936"/>
    </source>
</evidence>
<accession>A0A8J2SJS1</accession>
<comment type="cofactor">
    <cofactor evidence="1">
        <name>Mn(2+)</name>
        <dbReference type="ChEBI" id="CHEBI:29035"/>
    </cofactor>
</comment>
<dbReference type="Proteomes" id="UP000789595">
    <property type="component" value="Unassembled WGS sequence"/>
</dbReference>
<evidence type="ECO:0000256" key="5">
    <source>
        <dbReference type="ARBA" id="ARBA00022912"/>
    </source>
</evidence>
<dbReference type="EMBL" id="CAKKNE010000003">
    <property type="protein sequence ID" value="CAH0371868.1"/>
    <property type="molecule type" value="Genomic_DNA"/>
</dbReference>
<comment type="catalytic activity">
    <reaction evidence="7">
        <text>O-phospho-L-seryl-[protein] + H2O = L-seryl-[protein] + phosphate</text>
        <dbReference type="Rhea" id="RHEA:20629"/>
        <dbReference type="Rhea" id="RHEA-COMP:9863"/>
        <dbReference type="Rhea" id="RHEA-COMP:11604"/>
        <dbReference type="ChEBI" id="CHEBI:15377"/>
        <dbReference type="ChEBI" id="CHEBI:29999"/>
        <dbReference type="ChEBI" id="CHEBI:43474"/>
        <dbReference type="ChEBI" id="CHEBI:83421"/>
        <dbReference type="EC" id="3.1.3.16"/>
    </reaction>
</comment>
<evidence type="ECO:0000256" key="3">
    <source>
        <dbReference type="ARBA" id="ARBA00022723"/>
    </source>
</evidence>
<evidence type="ECO:0000256" key="6">
    <source>
        <dbReference type="ARBA" id="ARBA00023211"/>
    </source>
</evidence>
<evidence type="ECO:0000256" key="7">
    <source>
        <dbReference type="ARBA" id="ARBA00047761"/>
    </source>
</evidence>
<protein>
    <recommendedName>
        <fullName evidence="2">protein-serine/threonine phosphatase</fullName>
        <ecNumber evidence="2">3.1.3.16</ecNumber>
    </recommendedName>
</protein>
<dbReference type="OrthoDB" id="1930084at2759"/>
<dbReference type="AlphaFoldDB" id="A0A8J2SJS1"/>
<dbReference type="InterPro" id="IPR004843">
    <property type="entry name" value="Calcineurin-like_PHP"/>
</dbReference>
<reference evidence="10" key="1">
    <citation type="submission" date="2021-11" db="EMBL/GenBank/DDBJ databases">
        <authorList>
            <consortium name="Genoscope - CEA"/>
            <person name="William W."/>
        </authorList>
    </citation>
    <scope>NUCLEOTIDE SEQUENCE</scope>
</reference>
<dbReference type="GO" id="GO:0005737">
    <property type="term" value="C:cytoplasm"/>
    <property type="evidence" value="ECO:0007669"/>
    <property type="project" value="TreeGrafter"/>
</dbReference>
<dbReference type="GO" id="GO:0046872">
    <property type="term" value="F:metal ion binding"/>
    <property type="evidence" value="ECO:0007669"/>
    <property type="project" value="UniProtKB-KW"/>
</dbReference>
<feature type="non-terminal residue" evidence="10">
    <location>
        <position position="1"/>
    </location>
</feature>
<name>A0A8J2SJS1_9STRA</name>
<dbReference type="Gene3D" id="3.60.21.10">
    <property type="match status" value="1"/>
</dbReference>
<organism evidence="10 11">
    <name type="scientific">Pelagomonas calceolata</name>
    <dbReference type="NCBI Taxonomy" id="35677"/>
    <lineage>
        <taxon>Eukaryota</taxon>
        <taxon>Sar</taxon>
        <taxon>Stramenopiles</taxon>
        <taxon>Ochrophyta</taxon>
        <taxon>Pelagophyceae</taxon>
        <taxon>Pelagomonadales</taxon>
        <taxon>Pelagomonadaceae</taxon>
        <taxon>Pelagomonas</taxon>
    </lineage>
</organism>
<dbReference type="InterPro" id="IPR029052">
    <property type="entry name" value="Metallo-depent_PP-like"/>
</dbReference>
<gene>
    <name evidence="10" type="ORF">PECAL_3P18270</name>
</gene>
<dbReference type="InterPro" id="IPR006186">
    <property type="entry name" value="Ser/Thr-sp_prot-phosphatase"/>
</dbReference>
<dbReference type="GO" id="GO:0005634">
    <property type="term" value="C:nucleus"/>
    <property type="evidence" value="ECO:0007669"/>
    <property type="project" value="TreeGrafter"/>
</dbReference>
<comment type="catalytic activity">
    <reaction evidence="8">
        <text>O-phospho-L-threonyl-[protein] + H2O = L-threonyl-[protein] + phosphate</text>
        <dbReference type="Rhea" id="RHEA:47004"/>
        <dbReference type="Rhea" id="RHEA-COMP:11060"/>
        <dbReference type="Rhea" id="RHEA-COMP:11605"/>
        <dbReference type="ChEBI" id="CHEBI:15377"/>
        <dbReference type="ChEBI" id="CHEBI:30013"/>
        <dbReference type="ChEBI" id="CHEBI:43474"/>
        <dbReference type="ChEBI" id="CHEBI:61977"/>
        <dbReference type="EC" id="3.1.3.16"/>
    </reaction>
</comment>
<keyword evidence="6" id="KW-0464">Manganese</keyword>
<dbReference type="SUPFAM" id="SSF56300">
    <property type="entry name" value="Metallo-dependent phosphatases"/>
    <property type="match status" value="1"/>
</dbReference>
<comment type="caution">
    <text evidence="10">The sequence shown here is derived from an EMBL/GenBank/DDBJ whole genome shotgun (WGS) entry which is preliminary data.</text>
</comment>
<evidence type="ECO:0000313" key="11">
    <source>
        <dbReference type="Proteomes" id="UP000789595"/>
    </source>
</evidence>
<dbReference type="Pfam" id="PF00149">
    <property type="entry name" value="Metallophos"/>
    <property type="match status" value="1"/>
</dbReference>
<keyword evidence="4" id="KW-0378">Hydrolase</keyword>
<evidence type="ECO:0000259" key="9">
    <source>
        <dbReference type="SMART" id="SM00156"/>
    </source>
</evidence>
<dbReference type="PANTHER" id="PTHR11668:SF300">
    <property type="entry name" value="SERINE_THREONINE-PROTEIN PHOSPHATASE"/>
    <property type="match status" value="1"/>
</dbReference>
<evidence type="ECO:0000313" key="10">
    <source>
        <dbReference type="EMBL" id="CAH0371868.1"/>
    </source>
</evidence>
<keyword evidence="3" id="KW-0479">Metal-binding</keyword>
<dbReference type="PRINTS" id="PR00114">
    <property type="entry name" value="STPHPHTASE"/>
</dbReference>
<evidence type="ECO:0000256" key="4">
    <source>
        <dbReference type="ARBA" id="ARBA00022801"/>
    </source>
</evidence>
<evidence type="ECO:0000256" key="8">
    <source>
        <dbReference type="ARBA" id="ARBA00048336"/>
    </source>
</evidence>
<dbReference type="EC" id="3.1.3.16" evidence="2"/>
<evidence type="ECO:0000256" key="2">
    <source>
        <dbReference type="ARBA" id="ARBA00013081"/>
    </source>
</evidence>
<dbReference type="SMART" id="SM00156">
    <property type="entry name" value="PP2Ac"/>
    <property type="match status" value="1"/>
</dbReference>